<dbReference type="RefSeq" id="WP_169453535.1">
    <property type="nucleotide sequence ID" value="NZ_CP051774.1"/>
</dbReference>
<gene>
    <name evidence="6" type="ORF">HHL09_05525</name>
</gene>
<comment type="subcellular location">
    <subcellularLocation>
        <location evidence="1">Secreted</location>
    </subcellularLocation>
</comment>
<keyword evidence="4" id="KW-0106">Calcium</keyword>
<evidence type="ECO:0000313" key="6">
    <source>
        <dbReference type="EMBL" id="QJE95257.1"/>
    </source>
</evidence>
<dbReference type="PANTHER" id="PTHR37467:SF1">
    <property type="entry name" value="EXPORTED CALCIUM-BINDING GLYCOPROTEIN"/>
    <property type="match status" value="1"/>
</dbReference>
<evidence type="ECO:0000313" key="7">
    <source>
        <dbReference type="Proteomes" id="UP000501812"/>
    </source>
</evidence>
<dbReference type="Pfam" id="PF18998">
    <property type="entry name" value="Flg_new_2"/>
    <property type="match status" value="1"/>
</dbReference>
<dbReference type="SUPFAM" id="SSF49899">
    <property type="entry name" value="Concanavalin A-like lectins/glucanases"/>
    <property type="match status" value="1"/>
</dbReference>
<evidence type="ECO:0000256" key="3">
    <source>
        <dbReference type="ARBA" id="ARBA00022729"/>
    </source>
</evidence>
<proteinExistence type="predicted"/>
<dbReference type="Gene3D" id="2.60.120.200">
    <property type="match status" value="1"/>
</dbReference>
<dbReference type="InterPro" id="IPR028974">
    <property type="entry name" value="TSP_type-3_rpt"/>
</dbReference>
<dbReference type="InterPro" id="IPR044060">
    <property type="entry name" value="Bacterial_rp_domain"/>
</dbReference>
<evidence type="ECO:0000256" key="2">
    <source>
        <dbReference type="ARBA" id="ARBA00022525"/>
    </source>
</evidence>
<dbReference type="InterPro" id="IPR053180">
    <property type="entry name" value="Ca-binding_acidic-repeat"/>
</dbReference>
<dbReference type="GO" id="GO:0005509">
    <property type="term" value="F:calcium ion binding"/>
    <property type="evidence" value="ECO:0007669"/>
    <property type="project" value="InterPro"/>
</dbReference>
<dbReference type="AlphaFoldDB" id="A0A858REK3"/>
<dbReference type="Pfam" id="PF18884">
    <property type="entry name" value="TSP3_bac"/>
    <property type="match status" value="1"/>
</dbReference>
<dbReference type="EMBL" id="CP051774">
    <property type="protein sequence ID" value="QJE95257.1"/>
    <property type="molecule type" value="Genomic_DNA"/>
</dbReference>
<reference evidence="6 7" key="1">
    <citation type="submission" date="2020-04" db="EMBL/GenBank/DDBJ databases">
        <title>Luteolibacter sp. G-1-1-1 isolated from soil.</title>
        <authorList>
            <person name="Dahal R.H."/>
        </authorList>
    </citation>
    <scope>NUCLEOTIDE SEQUENCE [LARGE SCALE GENOMIC DNA]</scope>
    <source>
        <strain evidence="6 7">G-1-1-1</strain>
    </source>
</reference>
<accession>A0A858REK3</accession>
<dbReference type="Pfam" id="PF13385">
    <property type="entry name" value="Laminin_G_3"/>
    <property type="match status" value="1"/>
</dbReference>
<name>A0A858REK3_9BACT</name>
<sequence length="456" mass="47304">MLVLPLAGSLSAPAAVTDNLVAYWTFEGSATNSTPASGGSAYDGVLSGNAVVTGTPKVGTGALLLDGTGDYLDVASTVDVNQPWSVSAWFRSVVAPTGRGMIFESSGSYAISYGIREGTPATHTNFQAYTDLATGTDPFVDSQVPDASTAETWHHILLTFTPATPIDAGTVIGYLDGTAIYTLNVPAGTTLTPANGFHIGTYRSANDRWFTGSIDEVAMWNRTLSIAEASEVFSRGNQGESLVTTKLNIALSANPATQGSVTGNGVYNPGQEVPITATPNPGYIFLSWSGDFTGQPTSFTYTANAGATAVASFGEDTSDSDGDGLSNYEEIVIHLTNPNNPDTDGDRIPDGAEANITFTSPTASDAALVSFVDQNLCTNEHAGAIALNAPRIERNPASGVVSLFLGLSGSPDQGAWQPVNLNSPSVTITPVTDGWDITIPAPSNTVNSYVLLGRKP</sequence>
<keyword evidence="7" id="KW-1185">Reference proteome</keyword>
<evidence type="ECO:0000259" key="5">
    <source>
        <dbReference type="Pfam" id="PF18998"/>
    </source>
</evidence>
<dbReference type="PANTHER" id="PTHR37467">
    <property type="entry name" value="EXPORTED CALCIUM-BINDING GLYCOPROTEIN-RELATED"/>
    <property type="match status" value="1"/>
</dbReference>
<evidence type="ECO:0000256" key="4">
    <source>
        <dbReference type="ARBA" id="ARBA00022837"/>
    </source>
</evidence>
<dbReference type="KEGG" id="luo:HHL09_05525"/>
<dbReference type="InterPro" id="IPR013320">
    <property type="entry name" value="ConA-like_dom_sf"/>
</dbReference>
<protein>
    <submittedName>
        <fullName evidence="6">LamG domain-containing protein</fullName>
    </submittedName>
</protein>
<evidence type="ECO:0000256" key="1">
    <source>
        <dbReference type="ARBA" id="ARBA00004613"/>
    </source>
</evidence>
<keyword evidence="2" id="KW-0964">Secreted</keyword>
<organism evidence="6 7">
    <name type="scientific">Luteolibacter luteus</name>
    <dbReference type="NCBI Taxonomy" id="2728835"/>
    <lineage>
        <taxon>Bacteria</taxon>
        <taxon>Pseudomonadati</taxon>
        <taxon>Verrucomicrobiota</taxon>
        <taxon>Verrucomicrobiia</taxon>
        <taxon>Verrucomicrobiales</taxon>
        <taxon>Verrucomicrobiaceae</taxon>
        <taxon>Luteolibacter</taxon>
    </lineage>
</organism>
<dbReference type="Proteomes" id="UP000501812">
    <property type="component" value="Chromosome"/>
</dbReference>
<feature type="domain" description="Bacterial repeat" evidence="5">
    <location>
        <begin position="250"/>
        <end position="313"/>
    </location>
</feature>
<keyword evidence="3" id="KW-0732">Signal</keyword>
<dbReference type="SUPFAM" id="SSF103647">
    <property type="entry name" value="TSP type-3 repeat"/>
    <property type="match status" value="1"/>
</dbReference>
<dbReference type="InterPro" id="IPR059100">
    <property type="entry name" value="TSP3_bac"/>
</dbReference>